<sequence>MERVEMKLECMKTLDLKTRWNLHNTSHTERALVDSQRVKIYKMKFEQARYFTQSTPRDCMSVDRTKLNVDPNYSKFVFEHGIFENLEIKLSYMVFQILEIHLKKGGISAKNLTFTSMIPNSPCLFEKFNDQLLDTLVIDGFINSLDQLISAPVCCNSK</sequence>
<dbReference type="InterPro" id="IPR042317">
    <property type="entry name" value="She-1-like"/>
</dbReference>
<reference evidence="2" key="1">
    <citation type="submission" date="2016-11" db="UniProtKB">
        <authorList>
            <consortium name="WormBaseParasite"/>
        </authorList>
    </citation>
    <scope>IDENTIFICATION</scope>
</reference>
<organism evidence="1 2">
    <name type="scientific">Caenorhabditis tropicalis</name>
    <dbReference type="NCBI Taxonomy" id="1561998"/>
    <lineage>
        <taxon>Eukaryota</taxon>
        <taxon>Metazoa</taxon>
        <taxon>Ecdysozoa</taxon>
        <taxon>Nematoda</taxon>
        <taxon>Chromadorea</taxon>
        <taxon>Rhabditida</taxon>
        <taxon>Rhabditina</taxon>
        <taxon>Rhabditomorpha</taxon>
        <taxon>Rhabditoidea</taxon>
        <taxon>Rhabditidae</taxon>
        <taxon>Peloderinae</taxon>
        <taxon>Caenorhabditis</taxon>
    </lineage>
</organism>
<evidence type="ECO:0000313" key="2">
    <source>
        <dbReference type="WBParaSite" id="Csp11.Scaffold608.g5767.t1"/>
    </source>
</evidence>
<evidence type="ECO:0000313" key="1">
    <source>
        <dbReference type="Proteomes" id="UP000095282"/>
    </source>
</evidence>
<accession>A0A1I7TGQ5</accession>
<proteinExistence type="predicted"/>
<name>A0A1I7TGQ5_9PELO</name>
<keyword evidence="1" id="KW-1185">Reference proteome</keyword>
<dbReference type="PANTHER" id="PTHR31006">
    <property type="entry name" value="F-BOX DOMAIN-CONTAINING PROTEIN-RELATED-RELATED"/>
    <property type="match status" value="1"/>
</dbReference>
<dbReference type="Proteomes" id="UP000095282">
    <property type="component" value="Unplaced"/>
</dbReference>
<dbReference type="AlphaFoldDB" id="A0A1I7TGQ5"/>
<dbReference type="WBParaSite" id="Csp11.Scaffold608.g5767.t1">
    <property type="protein sequence ID" value="Csp11.Scaffold608.g5767.t1"/>
    <property type="gene ID" value="Csp11.Scaffold608.g5767"/>
</dbReference>
<dbReference type="PANTHER" id="PTHR31006:SF3">
    <property type="entry name" value="F-BOX DOMAIN-CONTAINING PROTEIN-RELATED"/>
    <property type="match status" value="1"/>
</dbReference>
<protein>
    <submittedName>
        <fullName evidence="2">Uncharacterized protein</fullName>
    </submittedName>
</protein>